<gene>
    <name evidence="1" type="ORF">SAMN05892877_1092</name>
</gene>
<evidence type="ECO:0000313" key="2">
    <source>
        <dbReference type="Proteomes" id="UP000219167"/>
    </source>
</evidence>
<keyword evidence="2" id="KW-1185">Reference proteome</keyword>
<name>A0A285ULP9_9HYPH</name>
<dbReference type="EMBL" id="OBQD01000009">
    <property type="protein sequence ID" value="SOC41556.1"/>
    <property type="molecule type" value="Genomic_DNA"/>
</dbReference>
<dbReference type="OrthoDB" id="7691032at2"/>
<accession>A0A285ULP9</accession>
<evidence type="ECO:0000313" key="1">
    <source>
        <dbReference type="EMBL" id="SOC41556.1"/>
    </source>
</evidence>
<dbReference type="Proteomes" id="UP000219167">
    <property type="component" value="Unassembled WGS sequence"/>
</dbReference>
<dbReference type="InterPro" id="IPR014915">
    <property type="entry name" value="Phage_TLS_TfmB"/>
</dbReference>
<proteinExistence type="predicted"/>
<dbReference type="AlphaFoldDB" id="A0A285ULP9"/>
<organism evidence="1 2">
    <name type="scientific">Rhizobium subbaraonis</name>
    <dbReference type="NCBI Taxonomy" id="908946"/>
    <lineage>
        <taxon>Bacteria</taxon>
        <taxon>Pseudomonadati</taxon>
        <taxon>Pseudomonadota</taxon>
        <taxon>Alphaproteobacteria</taxon>
        <taxon>Hyphomicrobiales</taxon>
        <taxon>Rhizobiaceae</taxon>
        <taxon>Rhizobium/Agrobacterium group</taxon>
        <taxon>Rhizobium</taxon>
    </lineage>
</organism>
<protein>
    <submittedName>
        <fullName evidence="1">Uncharacterized protein DUF1799</fullName>
    </submittedName>
</protein>
<dbReference type="Pfam" id="PF08809">
    <property type="entry name" value="DUF1799"/>
    <property type="match status" value="1"/>
</dbReference>
<reference evidence="1 2" key="1">
    <citation type="submission" date="2017-08" db="EMBL/GenBank/DDBJ databases">
        <authorList>
            <person name="de Groot N.N."/>
        </authorList>
    </citation>
    <scope>NUCLEOTIDE SEQUENCE [LARGE SCALE GENOMIC DNA]</scope>
    <source>
        <strain evidence="1 2">JC85</strain>
    </source>
</reference>
<sequence length="77" mass="8374">MACNWPSLTAFMACSTQWRVVPEITGGMAAVATTLVFIGMDYTAVDATLRRLNSPAHVFEDILAMEEAALPILNEVE</sequence>